<keyword evidence="1" id="KW-1133">Transmembrane helix</keyword>
<dbReference type="EMBL" id="SJPF01000003">
    <property type="protein sequence ID" value="TWT32975.1"/>
    <property type="molecule type" value="Genomic_DNA"/>
</dbReference>
<keyword evidence="1" id="KW-0472">Membrane</keyword>
<gene>
    <name evidence="2" type="ORF">Enr8_27910</name>
</gene>
<protein>
    <submittedName>
        <fullName evidence="2">Uncharacterized protein</fullName>
    </submittedName>
</protein>
<evidence type="ECO:0000313" key="2">
    <source>
        <dbReference type="EMBL" id="TWT32975.1"/>
    </source>
</evidence>
<keyword evidence="3" id="KW-1185">Reference proteome</keyword>
<proteinExistence type="predicted"/>
<organism evidence="2 3">
    <name type="scientific">Blastopirellula retiformator</name>
    <dbReference type="NCBI Taxonomy" id="2527970"/>
    <lineage>
        <taxon>Bacteria</taxon>
        <taxon>Pseudomonadati</taxon>
        <taxon>Planctomycetota</taxon>
        <taxon>Planctomycetia</taxon>
        <taxon>Pirellulales</taxon>
        <taxon>Pirellulaceae</taxon>
        <taxon>Blastopirellula</taxon>
    </lineage>
</organism>
<feature type="transmembrane region" description="Helical" evidence="1">
    <location>
        <begin position="24"/>
        <end position="45"/>
    </location>
</feature>
<keyword evidence="1" id="KW-0812">Transmembrane</keyword>
<dbReference type="AlphaFoldDB" id="A0A5C5V5F9"/>
<evidence type="ECO:0000256" key="1">
    <source>
        <dbReference type="SAM" id="Phobius"/>
    </source>
</evidence>
<dbReference type="Proteomes" id="UP000318878">
    <property type="component" value="Unassembled WGS sequence"/>
</dbReference>
<dbReference type="RefSeq" id="WP_146432407.1">
    <property type="nucleotide sequence ID" value="NZ_SJPF01000003.1"/>
</dbReference>
<name>A0A5C5V5F9_9BACT</name>
<sequence>MADPILDSAPSTSAKSPERRNSSILRVIIAAVAGLVALSLLINAARLQFRGSGEKPLTILETADRLNQFETLVKKYVDAHGTFPGETLEEALKALRQSGVDFASPRPAPLRMGTTPGTRHWFICGKTRRR</sequence>
<evidence type="ECO:0000313" key="3">
    <source>
        <dbReference type="Proteomes" id="UP000318878"/>
    </source>
</evidence>
<reference evidence="2 3" key="1">
    <citation type="submission" date="2019-02" db="EMBL/GenBank/DDBJ databases">
        <title>Deep-cultivation of Planctomycetes and their phenomic and genomic characterization uncovers novel biology.</title>
        <authorList>
            <person name="Wiegand S."/>
            <person name="Jogler M."/>
            <person name="Boedeker C."/>
            <person name="Pinto D."/>
            <person name="Vollmers J."/>
            <person name="Rivas-Marin E."/>
            <person name="Kohn T."/>
            <person name="Peeters S.H."/>
            <person name="Heuer A."/>
            <person name="Rast P."/>
            <person name="Oberbeckmann S."/>
            <person name="Bunk B."/>
            <person name="Jeske O."/>
            <person name="Meyerdierks A."/>
            <person name="Storesund J.E."/>
            <person name="Kallscheuer N."/>
            <person name="Luecker S."/>
            <person name="Lage O.M."/>
            <person name="Pohl T."/>
            <person name="Merkel B.J."/>
            <person name="Hornburger P."/>
            <person name="Mueller R.-W."/>
            <person name="Bruemmer F."/>
            <person name="Labrenz M."/>
            <person name="Spormann A.M."/>
            <person name="Op Den Camp H."/>
            <person name="Overmann J."/>
            <person name="Amann R."/>
            <person name="Jetten M.S.M."/>
            <person name="Mascher T."/>
            <person name="Medema M.H."/>
            <person name="Devos D.P."/>
            <person name="Kaster A.-K."/>
            <person name="Ovreas L."/>
            <person name="Rohde M."/>
            <person name="Galperin M.Y."/>
            <person name="Jogler C."/>
        </authorList>
    </citation>
    <scope>NUCLEOTIDE SEQUENCE [LARGE SCALE GENOMIC DNA]</scope>
    <source>
        <strain evidence="2 3">Enr8</strain>
    </source>
</reference>
<comment type="caution">
    <text evidence="2">The sequence shown here is derived from an EMBL/GenBank/DDBJ whole genome shotgun (WGS) entry which is preliminary data.</text>
</comment>
<accession>A0A5C5V5F9</accession>